<reference evidence="3" key="1">
    <citation type="submission" date="2010-08" db="EMBL/GenBank/DDBJ databases">
        <authorList>
            <consortium name="Caenorhabditis japonica Sequencing Consortium"/>
            <person name="Wilson R.K."/>
        </authorList>
    </citation>
    <scope>NUCLEOTIDE SEQUENCE [LARGE SCALE GENOMIC DNA]</scope>
    <source>
        <strain evidence="3">DF5081</strain>
    </source>
</reference>
<feature type="transmembrane region" description="Helical" evidence="1">
    <location>
        <begin position="61"/>
        <end position="78"/>
    </location>
</feature>
<keyword evidence="3" id="KW-1185">Reference proteome</keyword>
<accession>A0A8R1HI11</accession>
<feature type="transmembrane region" description="Helical" evidence="1">
    <location>
        <begin position="151"/>
        <end position="171"/>
    </location>
</feature>
<dbReference type="Pfam" id="PF10912">
    <property type="entry name" value="Glam1"/>
    <property type="match status" value="1"/>
</dbReference>
<feature type="transmembrane region" description="Helical" evidence="1">
    <location>
        <begin position="85"/>
        <end position="106"/>
    </location>
</feature>
<dbReference type="Proteomes" id="UP000005237">
    <property type="component" value="Unassembled WGS sequence"/>
</dbReference>
<dbReference type="AlphaFoldDB" id="A0A8R1HI11"/>
<keyword evidence="1" id="KW-0472">Membrane</keyword>
<evidence type="ECO:0000256" key="1">
    <source>
        <dbReference type="SAM" id="Phobius"/>
    </source>
</evidence>
<organism evidence="2 3">
    <name type="scientific">Caenorhabditis japonica</name>
    <dbReference type="NCBI Taxonomy" id="281687"/>
    <lineage>
        <taxon>Eukaryota</taxon>
        <taxon>Metazoa</taxon>
        <taxon>Ecdysozoa</taxon>
        <taxon>Nematoda</taxon>
        <taxon>Chromadorea</taxon>
        <taxon>Rhabditida</taxon>
        <taxon>Rhabditina</taxon>
        <taxon>Rhabditomorpha</taxon>
        <taxon>Rhabditoidea</taxon>
        <taxon>Rhabditidae</taxon>
        <taxon>Peloderinae</taxon>
        <taxon>Caenorhabditis</taxon>
    </lineage>
</organism>
<reference evidence="2" key="2">
    <citation type="submission" date="2022-06" db="UniProtKB">
        <authorList>
            <consortium name="EnsemblMetazoa"/>
        </authorList>
    </citation>
    <scope>IDENTIFICATION</scope>
    <source>
        <strain evidence="2">DF5081</strain>
    </source>
</reference>
<dbReference type="InterPro" id="IPR024483">
    <property type="entry name" value="Glam1"/>
</dbReference>
<evidence type="ECO:0000313" key="2">
    <source>
        <dbReference type="EnsemblMetazoa" id="CJA02311.1"/>
    </source>
</evidence>
<name>A0A8R1HI11_CAEJA</name>
<dbReference type="EnsemblMetazoa" id="CJA02311.1">
    <property type="protein sequence ID" value="CJA02311.1"/>
    <property type="gene ID" value="WBGene00121514"/>
</dbReference>
<feature type="transmembrane region" description="Helical" evidence="1">
    <location>
        <begin position="30"/>
        <end position="55"/>
    </location>
</feature>
<sequence length="194" mass="22097">MNPRSMADEYTIAQQMEPSRPDFAKRCQRFFPIILLQIFAVAKFFFTLCIVVDRPWAANELPILMVFLAMDVVLLAAANSENCCLLVFASIVSLLNFVFFLLALIIEPIFVTSFLASGVNTRKKFKIYLFDRTEQMTNFLNAFEYGITVELLLLCVVVVSGIQLALVNATLKSKLQTFLEKEQEKEKRNAVYIA</sequence>
<evidence type="ECO:0000313" key="3">
    <source>
        <dbReference type="Proteomes" id="UP000005237"/>
    </source>
</evidence>
<keyword evidence="1" id="KW-1133">Transmembrane helix</keyword>
<keyword evidence="1" id="KW-0812">Transmembrane</keyword>
<protein>
    <submittedName>
        <fullName evidence="2">Uncharacterized protein</fullName>
    </submittedName>
</protein>
<proteinExistence type="predicted"/>